<organism evidence="1 2">
    <name type="scientific">Alloprevotella tannerae ATCC 51259</name>
    <dbReference type="NCBI Taxonomy" id="626522"/>
    <lineage>
        <taxon>Bacteria</taxon>
        <taxon>Pseudomonadati</taxon>
        <taxon>Bacteroidota</taxon>
        <taxon>Bacteroidia</taxon>
        <taxon>Bacteroidales</taxon>
        <taxon>Prevotellaceae</taxon>
        <taxon>Alloprevotella</taxon>
    </lineage>
</organism>
<dbReference type="EMBL" id="ACIJ02000002">
    <property type="protein sequence ID" value="EEX72953.1"/>
    <property type="molecule type" value="Genomic_DNA"/>
</dbReference>
<evidence type="ECO:0000313" key="2">
    <source>
        <dbReference type="Proteomes" id="UP000003460"/>
    </source>
</evidence>
<dbReference type="Proteomes" id="UP000003460">
    <property type="component" value="Unassembled WGS sequence"/>
</dbReference>
<name>C9LD04_9BACT</name>
<proteinExistence type="predicted"/>
<accession>C9LD04</accession>
<dbReference type="STRING" id="626522.GCWU000325_00117"/>
<keyword evidence="2" id="KW-1185">Reference proteome</keyword>
<gene>
    <name evidence="1" type="ORF">GCWU000325_00117</name>
</gene>
<sequence>MKLFFHHGKKSNDYISALIIYTYYDNALRRLQPIYALAGSIFTYLT</sequence>
<comment type="caution">
    <text evidence="1">The sequence shown here is derived from an EMBL/GenBank/DDBJ whole genome shotgun (WGS) entry which is preliminary data.</text>
</comment>
<dbReference type="AlphaFoldDB" id="C9LD04"/>
<protein>
    <submittedName>
        <fullName evidence="1">Uncharacterized protein</fullName>
    </submittedName>
</protein>
<reference evidence="1" key="1">
    <citation type="submission" date="2009-09" db="EMBL/GenBank/DDBJ databases">
        <authorList>
            <person name="Weinstock G."/>
            <person name="Sodergren E."/>
            <person name="Clifton S."/>
            <person name="Fulton L."/>
            <person name="Fulton B."/>
            <person name="Courtney L."/>
            <person name="Fronick C."/>
            <person name="Harrison M."/>
            <person name="Strong C."/>
            <person name="Farmer C."/>
            <person name="Delahaunty K."/>
            <person name="Markovic C."/>
            <person name="Hall O."/>
            <person name="Minx P."/>
            <person name="Tomlinson C."/>
            <person name="Mitreva M."/>
            <person name="Nelson J."/>
            <person name="Hou S."/>
            <person name="Wollam A."/>
            <person name="Pepin K.H."/>
            <person name="Johnson M."/>
            <person name="Bhonagiri V."/>
            <person name="Nash W.E."/>
            <person name="Warren W."/>
            <person name="Chinwalla A."/>
            <person name="Mardis E.R."/>
            <person name="Wilson R.K."/>
        </authorList>
    </citation>
    <scope>NUCLEOTIDE SEQUENCE [LARGE SCALE GENOMIC DNA]</scope>
    <source>
        <strain evidence="1">ATCC 51259</strain>
    </source>
</reference>
<evidence type="ECO:0000313" key="1">
    <source>
        <dbReference type="EMBL" id="EEX72953.1"/>
    </source>
</evidence>
<dbReference type="HOGENOM" id="CLU_3187497_0_0_10"/>